<dbReference type="EMBL" id="AGFM01000055">
    <property type="protein sequence ID" value="EHJ59593.1"/>
    <property type="molecule type" value="Genomic_DNA"/>
</dbReference>
<dbReference type="PANTHER" id="PTHR11820:SF7">
    <property type="entry name" value="ACYLPYRUVASE FAHD1, MITOCHONDRIAL"/>
    <property type="match status" value="1"/>
</dbReference>
<keyword evidence="4" id="KW-1185">Reference proteome</keyword>
<gene>
    <name evidence="3" type="ORF">NSU_3476</name>
</gene>
<dbReference type="AlphaFoldDB" id="G6EGE2"/>
<dbReference type="SUPFAM" id="SSF56529">
    <property type="entry name" value="FAH"/>
    <property type="match status" value="1"/>
</dbReference>
<dbReference type="PANTHER" id="PTHR11820">
    <property type="entry name" value="ACYLPYRUVASE"/>
    <property type="match status" value="1"/>
</dbReference>
<protein>
    <recommendedName>
        <fullName evidence="2">Fumarylacetoacetase-like C-terminal domain-containing protein</fullName>
    </recommendedName>
</protein>
<evidence type="ECO:0000259" key="2">
    <source>
        <dbReference type="Pfam" id="PF01557"/>
    </source>
</evidence>
<evidence type="ECO:0000313" key="3">
    <source>
        <dbReference type="EMBL" id="EHJ59593.1"/>
    </source>
</evidence>
<reference evidence="3 4" key="1">
    <citation type="journal article" date="2012" name="J. Bacteriol.">
        <title>Genome sequence of benzo(a)pyrene-degrading bacterium Novosphingobium pentaromativorans US6-1.</title>
        <authorList>
            <person name="Luo Y.R."/>
            <person name="Kang S.G."/>
            <person name="Kim S.J."/>
            <person name="Kim M.R."/>
            <person name="Li N."/>
            <person name="Lee J.H."/>
            <person name="Kwon K.K."/>
        </authorList>
    </citation>
    <scope>NUCLEOTIDE SEQUENCE [LARGE SCALE GENOMIC DNA]</scope>
    <source>
        <strain evidence="3 4">US6-1</strain>
    </source>
</reference>
<proteinExistence type="predicted"/>
<evidence type="ECO:0000313" key="4">
    <source>
        <dbReference type="Proteomes" id="UP000004030"/>
    </source>
</evidence>
<dbReference type="RefSeq" id="WP_007014384.1">
    <property type="nucleotide sequence ID" value="NZ_AGFM01000055.1"/>
</dbReference>
<dbReference type="Pfam" id="PF01557">
    <property type="entry name" value="FAA_hydrolase"/>
    <property type="match status" value="1"/>
</dbReference>
<dbReference type="GO" id="GO:0018773">
    <property type="term" value="F:acetylpyruvate hydrolase activity"/>
    <property type="evidence" value="ECO:0007669"/>
    <property type="project" value="TreeGrafter"/>
</dbReference>
<dbReference type="InterPro" id="IPR011234">
    <property type="entry name" value="Fumarylacetoacetase-like_C"/>
</dbReference>
<dbReference type="eggNOG" id="COG0179">
    <property type="taxonomic scope" value="Bacteria"/>
</dbReference>
<accession>G6EGE2</accession>
<feature type="domain" description="Fumarylacetoacetase-like C-terminal" evidence="2">
    <location>
        <begin position="92"/>
        <end position="274"/>
    </location>
</feature>
<dbReference type="Gene3D" id="3.90.850.10">
    <property type="entry name" value="Fumarylacetoacetase-like, C-terminal domain"/>
    <property type="match status" value="1"/>
</dbReference>
<dbReference type="OrthoDB" id="5197601at2"/>
<dbReference type="GO" id="GO:0046872">
    <property type="term" value="F:metal ion binding"/>
    <property type="evidence" value="ECO:0007669"/>
    <property type="project" value="UniProtKB-KW"/>
</dbReference>
<keyword evidence="1" id="KW-0479">Metal-binding</keyword>
<dbReference type="Proteomes" id="UP000004030">
    <property type="component" value="Unassembled WGS sequence"/>
</dbReference>
<evidence type="ECO:0000256" key="1">
    <source>
        <dbReference type="ARBA" id="ARBA00022723"/>
    </source>
</evidence>
<sequence>MKLALFNDYCPGLVVGDRIVDLSAAVGEAIMAELPRDRMPEIIARFAELRPAIEACSDQPGQALEQVRLRAPLPRPRKMFFGLGNYKEFLELPDKPVKPINMFVKSSRSVIDPGATIHLIPHEAIQFQHEGELAVVIGSRARNVSPQEALNHVFGYTCVVDASARGFRENVTFINKSADTFCPLGPWIVTADDLPDPQATRLRLWVDGQLRQDYPTSDMENPVREIVSYASRVLPLEPGDVLACGVNHQGLGPLQDGERGVIEIDGIGRLEFAVADPLKRKWPVGVDQKLAAGARTYRRGEMLPPGTPMFESRIG</sequence>
<dbReference type="InterPro" id="IPR036663">
    <property type="entry name" value="Fumarylacetoacetase_C_sf"/>
</dbReference>
<comment type="caution">
    <text evidence="3">The sequence shown here is derived from an EMBL/GenBank/DDBJ whole genome shotgun (WGS) entry which is preliminary data.</text>
</comment>
<name>G6EGE2_9SPHN</name>
<organism evidence="3 4">
    <name type="scientific">Novosphingobium pentaromativorans US6-1</name>
    <dbReference type="NCBI Taxonomy" id="1088721"/>
    <lineage>
        <taxon>Bacteria</taxon>
        <taxon>Pseudomonadati</taxon>
        <taxon>Pseudomonadota</taxon>
        <taxon>Alphaproteobacteria</taxon>
        <taxon>Sphingomonadales</taxon>
        <taxon>Sphingomonadaceae</taxon>
        <taxon>Novosphingobium</taxon>
    </lineage>
</organism>
<dbReference type="PATRIC" id="fig|1088721.3.peg.3430"/>